<evidence type="ECO:0008006" key="7">
    <source>
        <dbReference type="Google" id="ProtNLM"/>
    </source>
</evidence>
<dbReference type="PANTHER" id="PTHR40094">
    <property type="entry name" value="ALPHA-2-MACROGLOBULIN HOMOLOG"/>
    <property type="match status" value="1"/>
</dbReference>
<comment type="similarity">
    <text evidence="1">Belongs to the protease inhibitor I39 (alpha-2-macroglobulin) family. Bacterial alpha-2-macroglobulin subfamily.</text>
</comment>
<dbReference type="InterPro" id="IPR001599">
    <property type="entry name" value="Macroglobln_a2"/>
</dbReference>
<dbReference type="InterPro" id="IPR041246">
    <property type="entry name" value="Bact_MG10"/>
</dbReference>
<sequence length="2024" mass="219843">MFFSHLGRYDAHSRQASGARRTAWNRRCAELHHAPNEAKSIARGGACLYPARSQLRPKGPPLAAPAGVAPRTPGGSRLILLRIFPRPSRLPASSAIIATHANCHFRQKKYPERMNLPTPNRASQPQSPPGDTMKTLLRRGLLLAILAAPAAQAGVVTFSPQGEVKEASQVRATFSASMIALGNSAAPAPFTWSCGLKGKGHWVDDKTWALDLPETPAANTDCRFTLKPGLKDAQGNAVNGPAFRFFTGLPIVSRSWPDEGRIEEDQAFVLKFNAANVAPSSLYCQSSSLPERIPARPLSAPDRAALLKHLELQKDAARVLTVRCDQRLAPDSKLSLVHLRGAGKPDKLDFQVRPAFSAGMSCQRESAKGACIPFKPITLNFSSPVPEKLAMAVRLSGGGAERAPQAQERSKGEPVDSISFAPPFPPLETLTLTLPKDFRDEVGRPLVNAGRFPLSFKLGDYPPLAKFAAAPFGIIESGADAALPITLRGVEANLKIKSVQLGGQALRLTRDADMMAWLAKVQRYHESNLPAGKDKTVESRRVSLLNKNRDAAPLKLPTQPDKNGKWPFEVVGIPLPKPGLYVVEVSSRLLGKSLLGADKPMYVRTAALVTNMAVHLKRSGENASVWVTTLDKGKPVPDAKISVYDCKGEALWSGKADKNGIASINKQLNGGECSSDEELSGLFVTAHAKDAQGNEDVSFVRSGWNRGIESWRFPFPTQWNDSPSILAHTILDRPLFRAGETVSMKHLLRVQAGKGLAQLKPNQLPQQLRIVHDGSGDEVSLPLAWRNGRYAESSFTLPKEAKLGEYTLYLERKGTRGPDDKAKPSSPELDGYSLHSGSFRVEEFRLPVMTGRIFTAKGANIGAKQVPLNVSMSWGNGGPAKDWPVEVSAMLADAYTRIKAYDGFSFSPPQRSRENSEGSLDGKVVLDKAALKLDANGNGKATVDKLPRLDRRYDLVTEAAYRDPNGETQTITRRIPLWPAALQVGVSVDSWITAGRALQLKAVVLDTAGKPIANKDVKVTLREHRYLSSRKRLVGGFYAWDHNEETDDKGKVCSGATDARGLVFCDINLKDAGDMELIAEAKDDQGNIAQAAQSVWVSKHDELWFDVDNNDRIDILPEKTSYLPGETARFQVRMPFRKATAWLAIEREGILETRVVELEGKDPTVELKIGPDWTPNVYVSVLAVRGRVRDVPWYSFFTWGWKSPSEWWDAYWNEGGDYAPPTAMVDLSRPAFRYGVAEIQVGDAAKRLSVEVTPAKKSYGIRETAEVTVKVKLPNGKPAPAGTEVAFAAVDEALLELQPNHSWELMQAMYQRHSYGVETATAQLEVVGKRHYGRKSLPPGGGGGKAPTRELLDTLLLWQPGVKLDANGSARIKVPINDALTRFRLVAVADVGNDMFGTGEAGFNVTQDLQLSSGIPPLAREGDQFQAGVTVRNGGEKPLKVKVSAAASGFPALPAREVSLPVGEARLVSWNVTVPEGLKEAQWTFAAQQVDGKAADKLAVKQQIDPAVPVTVEQATLQRVSPELSIPAAPPPGALPGRGGIRVSLQARLGNSLPGVRRWFEDYPYACLEQRSSIAIGLSDRKRWDQLMSELPLYLDGNGLAAYFPLGEGAPDRGSDVLTSYLLSVASEAGMTIPEAPRGKMLDGLSAFVEGKLKRDLPTSRQDADARRLAAMDALSRYGRFRPAMLDVLDLNPQKMGTAMLVDWLSLLNRAADIPQRAGRISEASNLLRARLTYQGTKMGFSTEANDNAWWLMGNSDVNAAKLLLAARKLPGWQADMPRLLTGLLARQQKGHWGTTTANLWGSLATAQFSRQFETAPVTGQTSAVLGKASLNLSWPQEGVKQLGLLPWLSSAGSLQLKHAGSGSPWATIQAEAAIPLKTARYAGYSIKKTLTPVSQKVDGQYQPGDVVKVTLAIQAQSDMSWVVVDDPIPAGAAIQGGGLGRDSAIDAKSGNGGDYADYIERRFAGYRAYYSYVPRGELKVEYTMRLNNPGTFKLPPTRVEAMYAPEVFGMSPNGVFKVVDGGK</sequence>
<protein>
    <recommendedName>
        <fullName evidence="7">Alpha-2-macroglobulin</fullName>
    </recommendedName>
</protein>
<evidence type="ECO:0000313" key="5">
    <source>
        <dbReference type="EMBL" id="OVE47249.1"/>
    </source>
</evidence>
<reference evidence="5 6" key="1">
    <citation type="submission" date="2017-05" db="EMBL/GenBank/DDBJ databases">
        <title>Chromobacterium violaceum GHPS1 isolated from Hydrocarbon polluted soil in French Guiana display an awesome secondary metabolite arsenal and a battery of drug and heavy-metal-resistance and detoxification of xenobiotics proteins.</title>
        <authorList>
            <person name="Belbahri L."/>
        </authorList>
    </citation>
    <scope>NUCLEOTIDE SEQUENCE [LARGE SCALE GENOMIC DNA]</scope>
    <source>
        <strain evidence="5 6">GHPS1</strain>
    </source>
</reference>
<dbReference type="InterPro" id="IPR011625">
    <property type="entry name" value="A2M_N_BRD"/>
</dbReference>
<feature type="domain" description="Alpha-2-macroglobulin" evidence="4">
    <location>
        <begin position="1355"/>
        <end position="1445"/>
    </location>
</feature>
<dbReference type="InterPro" id="IPR021868">
    <property type="entry name" value="Alpha_2_Macroglob_MG3"/>
</dbReference>
<dbReference type="GO" id="GO:0004866">
    <property type="term" value="F:endopeptidase inhibitor activity"/>
    <property type="evidence" value="ECO:0007669"/>
    <property type="project" value="InterPro"/>
</dbReference>
<feature type="region of interest" description="Disordered" evidence="2">
    <location>
        <begin position="1"/>
        <end position="20"/>
    </location>
</feature>
<dbReference type="PANTHER" id="PTHR40094:SF1">
    <property type="entry name" value="UBIQUITIN DOMAIN-CONTAINING PROTEIN"/>
    <property type="match status" value="1"/>
</dbReference>
<dbReference type="SMART" id="SM01359">
    <property type="entry name" value="A2M_N_2"/>
    <property type="match status" value="1"/>
</dbReference>
<dbReference type="SMART" id="SM01360">
    <property type="entry name" value="A2M"/>
    <property type="match status" value="1"/>
</dbReference>
<keyword evidence="6" id="KW-1185">Reference proteome</keyword>
<dbReference type="Pfam" id="PF17973">
    <property type="entry name" value="bMG10"/>
    <property type="match status" value="1"/>
</dbReference>
<dbReference type="Pfam" id="PF11974">
    <property type="entry name" value="bMG3"/>
    <property type="match status" value="1"/>
</dbReference>
<dbReference type="InterPro" id="IPR051802">
    <property type="entry name" value="YfhM-like"/>
</dbReference>
<dbReference type="Pfam" id="PF07703">
    <property type="entry name" value="A2M_BRD"/>
    <property type="match status" value="1"/>
</dbReference>
<evidence type="ECO:0000256" key="1">
    <source>
        <dbReference type="ARBA" id="ARBA00010556"/>
    </source>
</evidence>
<accession>A0A202B743</accession>
<name>A0A202B743_CHRVL</name>
<evidence type="ECO:0000259" key="4">
    <source>
        <dbReference type="SMART" id="SM01360"/>
    </source>
</evidence>
<proteinExistence type="inferred from homology"/>
<feature type="domain" description="Alpha-2-macroglobulin bait region" evidence="3">
    <location>
        <begin position="1113"/>
        <end position="1297"/>
    </location>
</feature>
<dbReference type="Proteomes" id="UP000196342">
    <property type="component" value="Unassembled WGS sequence"/>
</dbReference>
<dbReference type="Gene3D" id="2.60.40.1930">
    <property type="match status" value="1"/>
</dbReference>
<dbReference type="EMBL" id="NHOO01000012">
    <property type="protein sequence ID" value="OVE47249.1"/>
    <property type="molecule type" value="Genomic_DNA"/>
</dbReference>
<comment type="caution">
    <text evidence="5">The sequence shown here is derived from an EMBL/GenBank/DDBJ whole genome shotgun (WGS) entry which is preliminary data.</text>
</comment>
<dbReference type="Pfam" id="PF01835">
    <property type="entry name" value="MG2"/>
    <property type="match status" value="1"/>
</dbReference>
<dbReference type="Pfam" id="PF00207">
    <property type="entry name" value="A2M"/>
    <property type="match status" value="1"/>
</dbReference>
<evidence type="ECO:0000259" key="3">
    <source>
        <dbReference type="SMART" id="SM01359"/>
    </source>
</evidence>
<feature type="region of interest" description="Disordered" evidence="2">
    <location>
        <begin position="396"/>
        <end position="418"/>
    </location>
</feature>
<organism evidence="5 6">
    <name type="scientific">Chromobacterium violaceum</name>
    <dbReference type="NCBI Taxonomy" id="536"/>
    <lineage>
        <taxon>Bacteria</taxon>
        <taxon>Pseudomonadati</taxon>
        <taxon>Pseudomonadota</taxon>
        <taxon>Betaproteobacteria</taxon>
        <taxon>Neisseriales</taxon>
        <taxon>Chromobacteriaceae</taxon>
        <taxon>Chromobacterium</taxon>
    </lineage>
</organism>
<evidence type="ECO:0000313" key="6">
    <source>
        <dbReference type="Proteomes" id="UP000196342"/>
    </source>
</evidence>
<evidence type="ECO:0000256" key="2">
    <source>
        <dbReference type="SAM" id="MobiDB-lite"/>
    </source>
</evidence>
<gene>
    <name evidence="5" type="ORF">CBW21_14890</name>
</gene>
<dbReference type="InterPro" id="IPR002890">
    <property type="entry name" value="MG2"/>
</dbReference>